<reference evidence="2 3" key="1">
    <citation type="submission" date="2016-02" db="EMBL/GenBank/DDBJ databases">
        <title>Genome analysis of coral dinoflagellate symbionts highlights evolutionary adaptations to a symbiotic lifestyle.</title>
        <authorList>
            <person name="Aranda M."/>
            <person name="Li Y."/>
            <person name="Liew Y.J."/>
            <person name="Baumgarten S."/>
            <person name="Simakov O."/>
            <person name="Wilson M."/>
            <person name="Piel J."/>
            <person name="Ashoor H."/>
            <person name="Bougouffa S."/>
            <person name="Bajic V.B."/>
            <person name="Ryu T."/>
            <person name="Ravasi T."/>
            <person name="Bayer T."/>
            <person name="Micklem G."/>
            <person name="Kim H."/>
            <person name="Bhak J."/>
            <person name="Lajeunesse T.C."/>
            <person name="Voolstra C.R."/>
        </authorList>
    </citation>
    <scope>NUCLEOTIDE SEQUENCE [LARGE SCALE GENOMIC DNA]</scope>
    <source>
        <strain evidence="2 3">CCMP2467</strain>
    </source>
</reference>
<feature type="compositionally biased region" description="Basic and acidic residues" evidence="1">
    <location>
        <begin position="61"/>
        <end position="72"/>
    </location>
</feature>
<accession>A0A1Q9BUR5</accession>
<evidence type="ECO:0000256" key="1">
    <source>
        <dbReference type="SAM" id="MobiDB-lite"/>
    </source>
</evidence>
<dbReference type="Proteomes" id="UP000186817">
    <property type="component" value="Unassembled WGS sequence"/>
</dbReference>
<evidence type="ECO:0000313" key="2">
    <source>
        <dbReference type="EMBL" id="OLP74409.1"/>
    </source>
</evidence>
<name>A0A1Q9BUR5_SYMMI</name>
<keyword evidence="3" id="KW-1185">Reference proteome</keyword>
<dbReference type="EMBL" id="LSRX01003772">
    <property type="protein sequence ID" value="OLP74409.1"/>
    <property type="molecule type" value="Genomic_DNA"/>
</dbReference>
<sequence>VELSLASVLDFQPGVAAAHLSLCSWGSPDAQHRNPESLGFDKCRFRGRPPEDLTRVAVARENVRGQPPHEDPGQGYSDAE</sequence>
<comment type="caution">
    <text evidence="2">The sequence shown here is derived from an EMBL/GenBank/DDBJ whole genome shotgun (WGS) entry which is preliminary data.</text>
</comment>
<dbReference type="AlphaFoldDB" id="A0A1Q9BUR5"/>
<gene>
    <name evidence="2" type="ORF">AK812_SmicGene46056</name>
</gene>
<feature type="non-terminal residue" evidence="2">
    <location>
        <position position="80"/>
    </location>
</feature>
<proteinExistence type="predicted"/>
<organism evidence="2 3">
    <name type="scientific">Symbiodinium microadriaticum</name>
    <name type="common">Dinoflagellate</name>
    <name type="synonym">Zooxanthella microadriatica</name>
    <dbReference type="NCBI Taxonomy" id="2951"/>
    <lineage>
        <taxon>Eukaryota</taxon>
        <taxon>Sar</taxon>
        <taxon>Alveolata</taxon>
        <taxon>Dinophyceae</taxon>
        <taxon>Suessiales</taxon>
        <taxon>Symbiodiniaceae</taxon>
        <taxon>Symbiodinium</taxon>
    </lineage>
</organism>
<evidence type="ECO:0000313" key="3">
    <source>
        <dbReference type="Proteomes" id="UP000186817"/>
    </source>
</evidence>
<protein>
    <submittedName>
        <fullName evidence="2">Uncharacterized protein</fullName>
    </submittedName>
</protein>
<feature type="region of interest" description="Disordered" evidence="1">
    <location>
        <begin position="60"/>
        <end position="80"/>
    </location>
</feature>
<feature type="non-terminal residue" evidence="2">
    <location>
        <position position="1"/>
    </location>
</feature>